<accession>A0A835LB47</accession>
<feature type="domain" description="Fe2OG dioxygenase" evidence="6">
    <location>
        <begin position="216"/>
        <end position="307"/>
    </location>
</feature>
<name>A0A835LB47_9MAGN</name>
<dbReference type="Proteomes" id="UP000631114">
    <property type="component" value="Unassembled WGS sequence"/>
</dbReference>
<proteinExistence type="inferred from homology"/>
<dbReference type="PANTHER" id="PTHR10209:SF884">
    <property type="entry name" value="1-AMINOCYCLOPROPANE-1-CARBOXYLATE OXIDASE HOMOLOG 1-LIKE"/>
    <property type="match status" value="1"/>
</dbReference>
<dbReference type="Pfam" id="PF03171">
    <property type="entry name" value="2OG-FeII_Oxy"/>
    <property type="match status" value="1"/>
</dbReference>
<protein>
    <recommendedName>
        <fullName evidence="6">Fe2OG dioxygenase domain-containing protein</fullName>
    </recommendedName>
</protein>
<dbReference type="InterPro" id="IPR027443">
    <property type="entry name" value="IPNS-like_sf"/>
</dbReference>
<reference evidence="7 8" key="1">
    <citation type="submission" date="2020-10" db="EMBL/GenBank/DDBJ databases">
        <title>The Coptis chinensis genome and diversification of protoberbering-type alkaloids.</title>
        <authorList>
            <person name="Wang B."/>
            <person name="Shu S."/>
            <person name="Song C."/>
            <person name="Liu Y."/>
        </authorList>
    </citation>
    <scope>NUCLEOTIDE SEQUENCE [LARGE SCALE GENOMIC DNA]</scope>
    <source>
        <strain evidence="7">HL-2020</strain>
        <tissue evidence="7">Leaf</tissue>
    </source>
</reference>
<keyword evidence="3 5" id="KW-0560">Oxidoreductase</keyword>
<evidence type="ECO:0000256" key="5">
    <source>
        <dbReference type="RuleBase" id="RU003682"/>
    </source>
</evidence>
<organism evidence="7 8">
    <name type="scientific">Coptis chinensis</name>
    <dbReference type="NCBI Taxonomy" id="261450"/>
    <lineage>
        <taxon>Eukaryota</taxon>
        <taxon>Viridiplantae</taxon>
        <taxon>Streptophyta</taxon>
        <taxon>Embryophyta</taxon>
        <taxon>Tracheophyta</taxon>
        <taxon>Spermatophyta</taxon>
        <taxon>Magnoliopsida</taxon>
        <taxon>Ranunculales</taxon>
        <taxon>Ranunculaceae</taxon>
        <taxon>Coptidoideae</taxon>
        <taxon>Coptis</taxon>
    </lineage>
</organism>
<dbReference type="GO" id="GO:0046872">
    <property type="term" value="F:metal ion binding"/>
    <property type="evidence" value="ECO:0007669"/>
    <property type="project" value="UniProtKB-KW"/>
</dbReference>
<dbReference type="InterPro" id="IPR044861">
    <property type="entry name" value="IPNS-like_FE2OG_OXY"/>
</dbReference>
<dbReference type="Gene3D" id="2.60.120.330">
    <property type="entry name" value="B-lactam Antibiotic, Isopenicillin N Synthase, Chain"/>
    <property type="match status" value="1"/>
</dbReference>
<dbReference type="SUPFAM" id="SSF51197">
    <property type="entry name" value="Clavaminate synthase-like"/>
    <property type="match status" value="1"/>
</dbReference>
<evidence type="ECO:0000256" key="4">
    <source>
        <dbReference type="ARBA" id="ARBA00023004"/>
    </source>
</evidence>
<evidence type="ECO:0000256" key="1">
    <source>
        <dbReference type="ARBA" id="ARBA00008056"/>
    </source>
</evidence>
<comment type="similarity">
    <text evidence="1 5">Belongs to the iron/ascorbate-dependent oxidoreductase family.</text>
</comment>
<dbReference type="EMBL" id="JADFTS010000009">
    <property type="protein sequence ID" value="KAF9588878.1"/>
    <property type="molecule type" value="Genomic_DNA"/>
</dbReference>
<dbReference type="AlphaFoldDB" id="A0A835LB47"/>
<keyword evidence="8" id="KW-1185">Reference proteome</keyword>
<evidence type="ECO:0000313" key="7">
    <source>
        <dbReference type="EMBL" id="KAF9588878.1"/>
    </source>
</evidence>
<evidence type="ECO:0000259" key="6">
    <source>
        <dbReference type="PROSITE" id="PS51471"/>
    </source>
</evidence>
<dbReference type="InterPro" id="IPR005123">
    <property type="entry name" value="Oxoglu/Fe-dep_dioxygenase_dom"/>
</dbReference>
<dbReference type="FunFam" id="2.60.120.330:FF:000005">
    <property type="entry name" value="1-aminocyclopropane-1-carboxylate oxidase homolog 1"/>
    <property type="match status" value="1"/>
</dbReference>
<dbReference type="InterPro" id="IPR026992">
    <property type="entry name" value="DIOX_N"/>
</dbReference>
<dbReference type="PROSITE" id="PS51471">
    <property type="entry name" value="FE2OG_OXY"/>
    <property type="match status" value="1"/>
</dbReference>
<dbReference type="OrthoDB" id="288590at2759"/>
<keyword evidence="4 5" id="KW-0408">Iron</keyword>
<dbReference type="GO" id="GO:0051213">
    <property type="term" value="F:dioxygenase activity"/>
    <property type="evidence" value="ECO:0007669"/>
    <property type="project" value="UniProtKB-ARBA"/>
</dbReference>
<evidence type="ECO:0000256" key="3">
    <source>
        <dbReference type="ARBA" id="ARBA00023002"/>
    </source>
</evidence>
<keyword evidence="2 5" id="KW-0479">Metal-binding</keyword>
<evidence type="ECO:0000256" key="2">
    <source>
        <dbReference type="ARBA" id="ARBA00022723"/>
    </source>
</evidence>
<comment type="caution">
    <text evidence="7">The sequence shown here is derived from an EMBL/GenBank/DDBJ whole genome shotgun (WGS) entry which is preliminary data.</text>
</comment>
<gene>
    <name evidence="7" type="ORF">IFM89_016841</name>
</gene>
<evidence type="ECO:0000313" key="8">
    <source>
        <dbReference type="Proteomes" id="UP000631114"/>
    </source>
</evidence>
<dbReference type="PANTHER" id="PTHR10209">
    <property type="entry name" value="OXIDOREDUCTASE, 2OG-FE II OXYGENASE FAMILY PROTEIN"/>
    <property type="match status" value="1"/>
</dbReference>
<sequence length="307" mass="34445">MASEGNNISVIASKYDRLKELKEFDESKAGVKGLVDNGVTKIPRIFITPSDNPVTKPISDDVQLKFPVIDLEGFDKDVTKRNNVIEEVRRASETWGFFLLLNHGIPTDVLDETIEGVRRFNEQPNEVKAKYYSRDLTKKVVYNTNFDLYQAPATNWRDTIFFIMAPDHLNPEELPEACRDIIIDYSKHITGLGNILLELLSEGLGLKPNHLKDMDCAEGLLVVCHYYPACPEPELTLGASKHSDNSFLTILLQDQIGGLQVLHKNQWIDVPPIPGSLVINIGDVLQASITFAYNYLFVAIPMCTPLS</sequence>
<dbReference type="Pfam" id="PF14226">
    <property type="entry name" value="DIOX_N"/>
    <property type="match status" value="1"/>
</dbReference>